<reference evidence="4" key="2">
    <citation type="journal article" date="2015" name="Gigascience">
        <title>Reconstructing a comprehensive transcriptome assembly of a white-pupal translocated strain of the pest fruit fly Bactrocera cucurbitae.</title>
        <authorList>
            <person name="Sim S.B."/>
            <person name="Calla B."/>
            <person name="Hall B."/>
            <person name="DeRego T."/>
            <person name="Geib S.M."/>
        </authorList>
    </citation>
    <scope>NUCLEOTIDE SEQUENCE</scope>
</reference>
<feature type="region of interest" description="Disordered" evidence="1">
    <location>
        <begin position="879"/>
        <end position="898"/>
    </location>
</feature>
<proteinExistence type="predicted"/>
<feature type="domain" description="DUF4758" evidence="2">
    <location>
        <begin position="1366"/>
        <end position="1551"/>
    </location>
</feature>
<dbReference type="Pfam" id="PF15950">
    <property type="entry name" value="DUF4758"/>
    <property type="match status" value="3"/>
</dbReference>
<feature type="compositionally biased region" description="Polar residues" evidence="1">
    <location>
        <begin position="1735"/>
        <end position="1746"/>
    </location>
</feature>
<feature type="compositionally biased region" description="Low complexity" evidence="1">
    <location>
        <begin position="1759"/>
        <end position="1773"/>
    </location>
</feature>
<feature type="region of interest" description="Disordered" evidence="1">
    <location>
        <begin position="1695"/>
        <end position="1877"/>
    </location>
</feature>
<feature type="compositionally biased region" description="Low complexity" evidence="1">
    <location>
        <begin position="2143"/>
        <end position="2176"/>
    </location>
</feature>
<feature type="compositionally biased region" description="Basic residues" evidence="1">
    <location>
        <begin position="2046"/>
        <end position="2056"/>
    </location>
</feature>
<dbReference type="PANTHER" id="PTHR39072">
    <property type="entry name" value="RE48511P"/>
    <property type="match status" value="1"/>
</dbReference>
<feature type="compositionally biased region" description="Polar residues" evidence="1">
    <location>
        <begin position="1926"/>
        <end position="1943"/>
    </location>
</feature>
<feature type="compositionally biased region" description="Basic residues" evidence="1">
    <location>
        <begin position="2546"/>
        <end position="2563"/>
    </location>
</feature>
<feature type="compositionally biased region" description="Low complexity" evidence="1">
    <location>
        <begin position="1705"/>
        <end position="1716"/>
    </location>
</feature>
<accession>A0A0A1WYX8</accession>
<feature type="compositionally biased region" description="Low complexity" evidence="1">
    <location>
        <begin position="1902"/>
        <end position="1923"/>
    </location>
</feature>
<feature type="region of interest" description="Disordered" evidence="1">
    <location>
        <begin position="845"/>
        <end position="873"/>
    </location>
</feature>
<feature type="domain" description="DUF4758" evidence="2">
    <location>
        <begin position="1044"/>
        <end position="1121"/>
    </location>
</feature>
<protein>
    <recommendedName>
        <fullName evidence="2">DUF4758 domain-containing protein</fullName>
    </recommendedName>
</protein>
<dbReference type="EMBL" id="GBXI01010033">
    <property type="protein sequence ID" value="JAD04259.1"/>
    <property type="molecule type" value="Transcribed_RNA"/>
</dbReference>
<feature type="compositionally biased region" description="Acidic residues" evidence="1">
    <location>
        <begin position="1611"/>
        <end position="1633"/>
    </location>
</feature>
<feature type="compositionally biased region" description="Low complexity" evidence="1">
    <location>
        <begin position="1823"/>
        <end position="1834"/>
    </location>
</feature>
<feature type="compositionally biased region" description="Polar residues" evidence="1">
    <location>
        <begin position="2110"/>
        <end position="2120"/>
    </location>
</feature>
<feature type="compositionally biased region" description="Low complexity" evidence="1">
    <location>
        <begin position="2196"/>
        <end position="2210"/>
    </location>
</feature>
<feature type="region of interest" description="Disordered" evidence="1">
    <location>
        <begin position="1902"/>
        <end position="2083"/>
    </location>
</feature>
<reference evidence="4" key="1">
    <citation type="submission" date="2014-11" db="EMBL/GenBank/DDBJ databases">
        <authorList>
            <person name="Geib S."/>
        </authorList>
    </citation>
    <scope>NUCLEOTIDE SEQUENCE</scope>
</reference>
<feature type="domain" description="DUF4758" evidence="2">
    <location>
        <begin position="1198"/>
        <end position="1240"/>
    </location>
</feature>
<gene>
    <name evidence="4" type="ORF">g.22583</name>
    <name evidence="3" type="ORF">g.22614</name>
</gene>
<name>A0A0A1WYX8_ZEUCU</name>
<sequence length="2732" mass="297561">MLHLRRRCGSMHIRARWPRQQAKMSNHELSHFPAKASPTTHRISSCKTLTVRSILLFLLVTMLLVPAALTQTAVIDELYIKPTPALHMIKEDLTTVVLVNNAANNGRSDFVGHHLNIRSEVGLLTSTARTFIQEGVTTEYATQVVGTTLDSGRLYAQYLRKSSRVLYNNGQKPPQQTQQAFVLPTVVTSWVGDNLELQTKSLLESHNDLFNADLPDWQDIDDRLLHTDGNVFVGNTDVASQTSSRKQQQQQPPLNDERILQNLAITTVLPQTVANDERSNVVGGSESKQLKVGANKVLPIGDLATYTVRNHFSPSGLPTETVSEPAADTNVKNPNRSPKLYYQQLMATNSGGSTLRNSPFNRQLSTTTYYGFADFTTIVGDSVIVFSPSTATQPMNLGHVTSIMGEATLAGLGDNVQATVGAIPVAMATEVQQTQEINNVATLITDVQANMATRINLIDISSETQSEEPVENSDVDDKNLADVTESNDSRNIIAITDESLSVIADTVIAVEQTLSVKPTYSRPSEQEIAEIYASLARAAAARERIATTILVDAPTMPIDAAPMQVDAATMEIDAPTMQVDASKNAPADTLLKHAEGTSAHPILENNTVQFVANGVALLQSSEVKQPETTNNLLELTSTSTTSELQILGGATTVFYEDDPFANFVESFTSVTKATDMLYAANSTLTTQPAYDMTSSSGVQATTEEAEDNVETTTAEYKAETAQTLQENVDDDVKMAVKEINADNADIAELSDCIRTSQVFLTQIAKTITQLNTLRDTDAVEAIYATKDETVLLPTFDIIETTKVYCIKPQATAIVGVPSASNENWHEKAEDMVQLEKPQLKETKLHESAAGDNVDGVDTDDSVTTTADMNDEENLEHTTKIAEADSVNNNSNNNDNDSEVTDEYVDSVLNADDASGDDDSGEEIELIYKTLYTTYTYLTTFFNEDSSTSISSHTEVLTNIVTSTLAVGNVETTPATVTNQVLSTATAVEAQNEHEISSSSKFILSTELESILRVDEHDMQNGKTDDVALAHTATALLDDSKLVKTYFTTYTYYTTIFAEGETEIMSRTEVYTNYVTTDMIMPTAVAEQQSETVTNFINNNAAQASDTNNADAFAITQAKENANDQLSHSTMSLDATPVFANEQLGFDNYKDVTLVTDIRSSSSNGQKHIINQQQEAFSDQISSESNTDEIRPSAILLLQTSYTTFTYYTTMYNNDATNVISRLETITNVVTETLQPTKTESVDEVTLPITYFTTFTYWTKLAKNGEITTLSREETISNVITPSTITQTRIQTADEPLLGNEHMLDSTLSGDEHILESTVSRDDLESTQSTQTNTVLVNNDNIAAVVDPAVAANGIADNADATALLEPTTYYTTYTYYTTSYDADRTITDSRYETVTHVVTPTRVANKTVANDINERATAALKEVLSNVITPVIEKSPSALFYDYKRIIDAEGVSTLHYLTEILPTTATDGMQTNFTSSTSSLQVDELKKATQSSSIATANADNSAGRQYKTGLVRLIEGTRIGNHTTTLYQSKVIGTFIENRYAQIIESTSSFIFETNTSPLATDAVIEPTLILQVQDQLEATALNAAAAPVLQNSIVDSTADTPALNDNGKEDEENFDGDAGNEDEDGEDDGDGSNKGRLAYQSKKRTFTPVIRPFASRNRPQFAPKKKNSVLSSATIITRHDFTPTITATPALKSSGRFSTRKGASASNAGVSGALPNSSSRRPFGRPIKPTASGGNSFASNTPALGSGSGYSGGRNRLTSSARLQSSSRRAGVLVRPSSVSGARPGFSSAYAGNSRIRIKPTGLPQPGQQNTPAAEGVTIATSETSAEESTTPELQTSFDENDEGGADAARRNQNPLLRLRRPLNRPAGFTPASQRAVNGGAGIVTGGAVSQRRNPLISRAAKSTTTFASTTTTTQAPRARSLQRPQLNNALGRTRPQNSLFPPRGLLQRQINQETNENKKDDSTEGNADNDDDSEYDDEDEEDNEDDTDGDNNRRRRSNSKQNSNKKLTLALEKPLTTDNAEIKALHKNKSSRVRREAEKPRSSFRNRFRRPKLASAATTTEDRNSKEESESEAPAPVTTAVPRARTGGRFAPRYNLHHTSTQVVTAPATTTSTGNHRTIRPTRPTNGRAQFTLREKDTTTTTQKGLTRPGTSHFRRPQTAASSRRSSAPTTSNRRKSYNNNNGNLSQDTAVRSTSSRTRTNLSRTRTTVRGRSRNEYNADPVVIPFDGTITITHVIPAEVTIPVINGQVTEYKNVVTAKTSTEILSPQQYTSFVGSNGQTMLALTREDSSVNFGGATEITQYVLHESPTTTVIFTPTTIRGRKTSFSHVIPSTVYSVENVISTTQPQIASNAPLANILLSQLLLGNIGLPAANPLLGALGAAATPAPNPLGVASILPQVPATPVTEYRTHSSTYVTTVFEGMSTVLPITFQGKKILTTVYDTTAQTITATEFITDTIVTTPTQQVQAVPQVNSLLLQQLLLQQQLQPHIEQPQLPIPILHTTASPLLLSDNLQEFDMNHIRLSNENDNDITFNEENTQNNKSGRKKSRKSSKTHKRKHQSFQDEAPESSSVITLYVSGRRPGEFSTILSTVPFGYDSTIHKRQAPGAQQHTAKIDTIHDFYVKDGSEYVPAYLLPEDDKPAQQFENNFLESAEYNLLDRQTQSLESIVGDVSTWIAKSTHTYGEAATFGKQLVFTKSLPSSGFPVAESTQLQLRTNATVHKPNQHFLV</sequence>
<feature type="compositionally biased region" description="Acidic residues" evidence="1">
    <location>
        <begin position="1971"/>
        <end position="1993"/>
    </location>
</feature>
<dbReference type="EMBL" id="GBXI01016836">
    <property type="protein sequence ID" value="JAC97455.1"/>
    <property type="molecule type" value="Transcribed_RNA"/>
</dbReference>
<organism evidence="4">
    <name type="scientific">Zeugodacus cucurbitae</name>
    <name type="common">Melon fruit fly</name>
    <name type="synonym">Bactrocera cucurbitae</name>
    <dbReference type="NCBI Taxonomy" id="28588"/>
    <lineage>
        <taxon>Eukaryota</taxon>
        <taxon>Metazoa</taxon>
        <taxon>Ecdysozoa</taxon>
        <taxon>Arthropoda</taxon>
        <taxon>Hexapoda</taxon>
        <taxon>Insecta</taxon>
        <taxon>Pterygota</taxon>
        <taxon>Neoptera</taxon>
        <taxon>Endopterygota</taxon>
        <taxon>Diptera</taxon>
        <taxon>Brachycera</taxon>
        <taxon>Muscomorpha</taxon>
        <taxon>Tephritoidea</taxon>
        <taxon>Tephritidae</taxon>
        <taxon>Zeugodacus</taxon>
        <taxon>Zeugodacus</taxon>
    </lineage>
</organism>
<feature type="region of interest" description="Disordered" evidence="1">
    <location>
        <begin position="2110"/>
        <end position="2215"/>
    </location>
</feature>
<dbReference type="InterPro" id="IPR031866">
    <property type="entry name" value="DUF4758"/>
</dbReference>
<evidence type="ECO:0000313" key="4">
    <source>
        <dbReference type="EMBL" id="JAD04259.1"/>
    </source>
</evidence>
<feature type="region of interest" description="Disordered" evidence="1">
    <location>
        <begin position="2533"/>
        <end position="2569"/>
    </location>
</feature>
<feature type="region of interest" description="Disordered" evidence="1">
    <location>
        <begin position="1600"/>
        <end position="1672"/>
    </location>
</feature>
<evidence type="ECO:0000259" key="2">
    <source>
        <dbReference type="Pfam" id="PF15950"/>
    </source>
</evidence>
<evidence type="ECO:0000313" key="3">
    <source>
        <dbReference type="EMBL" id="JAC97455.1"/>
    </source>
</evidence>
<dbReference type="PANTHER" id="PTHR39072:SF2">
    <property type="match status" value="1"/>
</dbReference>
<feature type="compositionally biased region" description="Polar residues" evidence="1">
    <location>
        <begin position="2533"/>
        <end position="2544"/>
    </location>
</feature>
<feature type="region of interest" description="Disordered" evidence="1">
    <location>
        <begin position="316"/>
        <end position="336"/>
    </location>
</feature>
<feature type="compositionally biased region" description="Low complexity" evidence="1">
    <location>
        <begin position="884"/>
        <end position="894"/>
    </location>
</feature>
<evidence type="ECO:0000256" key="1">
    <source>
        <dbReference type="SAM" id="MobiDB-lite"/>
    </source>
</evidence>